<evidence type="ECO:0000313" key="5">
    <source>
        <dbReference type="Proteomes" id="UP000460751"/>
    </source>
</evidence>
<organism evidence="4 5">
    <name type="scientific">Vreelandella halophila</name>
    <dbReference type="NCBI Taxonomy" id="86177"/>
    <lineage>
        <taxon>Bacteria</taxon>
        <taxon>Pseudomonadati</taxon>
        <taxon>Pseudomonadota</taxon>
        <taxon>Gammaproteobacteria</taxon>
        <taxon>Oceanospirillales</taxon>
        <taxon>Halomonadaceae</taxon>
        <taxon>Vreelandella</taxon>
    </lineage>
</organism>
<dbReference type="Gene3D" id="1.10.530.10">
    <property type="match status" value="1"/>
</dbReference>
<dbReference type="PANTHER" id="PTHR30163:SF9">
    <property type="entry name" value="MEMBRANE-BOUND LYTIC MUREIN TRANSGLYCOSYLASE B"/>
    <property type="match status" value="1"/>
</dbReference>
<feature type="signal peptide" evidence="2">
    <location>
        <begin position="1"/>
        <end position="19"/>
    </location>
</feature>
<dbReference type="PANTHER" id="PTHR30163">
    <property type="entry name" value="MEMBRANE-BOUND LYTIC MUREIN TRANSGLYCOSYLASE B"/>
    <property type="match status" value="1"/>
</dbReference>
<accession>A0A9X5B5M0</accession>
<dbReference type="GO" id="GO:0009253">
    <property type="term" value="P:peptidoglycan catabolic process"/>
    <property type="evidence" value="ECO:0007669"/>
    <property type="project" value="TreeGrafter"/>
</dbReference>
<reference evidence="4 5" key="1">
    <citation type="submission" date="2019-11" db="EMBL/GenBank/DDBJ databases">
        <title>Genome sequences of 17 halophilic strains isolated from different environments.</title>
        <authorList>
            <person name="Furrow R.E."/>
        </authorList>
    </citation>
    <scope>NUCLEOTIDE SEQUENCE [LARGE SCALE GENOMIC DNA]</scope>
    <source>
        <strain evidence="4 5">22507_15_FS</strain>
    </source>
</reference>
<dbReference type="InterPro" id="IPR023346">
    <property type="entry name" value="Lysozyme-like_dom_sf"/>
</dbReference>
<dbReference type="FunFam" id="1.10.8.350:FF:000001">
    <property type="entry name" value="Lytic murein transglycosylase B"/>
    <property type="match status" value="1"/>
</dbReference>
<dbReference type="EMBL" id="WMEX01000003">
    <property type="protein sequence ID" value="MYL26624.1"/>
    <property type="molecule type" value="Genomic_DNA"/>
</dbReference>
<protein>
    <submittedName>
        <fullName evidence="4">Lytic murein transglycosylase B</fullName>
    </submittedName>
</protein>
<dbReference type="Proteomes" id="UP000460751">
    <property type="component" value="Unassembled WGS sequence"/>
</dbReference>
<comment type="caution">
    <text evidence="4">The sequence shown here is derived from an EMBL/GenBank/DDBJ whole genome shotgun (WGS) entry which is preliminary data.</text>
</comment>
<gene>
    <name evidence="4" type="primary">mltB</name>
    <name evidence="4" type="ORF">GLW01_07415</name>
</gene>
<evidence type="ECO:0000259" key="3">
    <source>
        <dbReference type="Pfam" id="PF13406"/>
    </source>
</evidence>
<dbReference type="InterPro" id="IPR043426">
    <property type="entry name" value="MltB-like"/>
</dbReference>
<feature type="active site" evidence="1">
    <location>
        <position position="117"/>
    </location>
</feature>
<dbReference type="SUPFAM" id="SSF53955">
    <property type="entry name" value="Lysozyme-like"/>
    <property type="match status" value="1"/>
</dbReference>
<dbReference type="Pfam" id="PF13406">
    <property type="entry name" value="SLT_2"/>
    <property type="match status" value="2"/>
</dbReference>
<proteinExistence type="predicted"/>
<dbReference type="CDD" id="cd13399">
    <property type="entry name" value="Slt35-like"/>
    <property type="match status" value="1"/>
</dbReference>
<evidence type="ECO:0000256" key="1">
    <source>
        <dbReference type="PIRSR" id="PIRSR611757-1"/>
    </source>
</evidence>
<dbReference type="GO" id="GO:0008933">
    <property type="term" value="F:peptidoglycan lytic transglycosylase activity"/>
    <property type="evidence" value="ECO:0007669"/>
    <property type="project" value="TreeGrafter"/>
</dbReference>
<dbReference type="NCBIfam" id="TIGR02282">
    <property type="entry name" value="MltB"/>
    <property type="match status" value="1"/>
</dbReference>
<dbReference type="InterPro" id="IPR031304">
    <property type="entry name" value="SLT_2"/>
</dbReference>
<dbReference type="Gene3D" id="1.10.8.350">
    <property type="entry name" value="Bacterial muramidase"/>
    <property type="match status" value="2"/>
</dbReference>
<evidence type="ECO:0000313" key="4">
    <source>
        <dbReference type="EMBL" id="MYL26624.1"/>
    </source>
</evidence>
<name>A0A9X5B5M0_9GAMM</name>
<dbReference type="OrthoDB" id="9772911at2"/>
<sequence>MTRFPIVLLIALFSLSVMAATSDRERFVERMVREEGFEREQVSAWLDAARHDEAVIERISAPAEKVLEWGEYRGIFLTPERVKQGRAFMARHRETLARAERRYGVPSELVAAIIGIETFYGRHAGNDRVLDALFTLGFGYPPRADFFREELRHFLLLARDQGFDPRDPMGSYAGAMGYGQFIASSYRHYAVDFDGDGVVDLFDSPVDAIGSVANYFHEHHWHPGAPVVMPLEQWRGPVGETRLLRLTVEGRQQDWIAHANFDVITRYNHSDLYAMAAWSLAQRLQEAALDE</sequence>
<dbReference type="InterPro" id="IPR011757">
    <property type="entry name" value="Lytic_transglycosylase_MltB"/>
</dbReference>
<dbReference type="AlphaFoldDB" id="A0A9X5B5M0"/>
<feature type="domain" description="Transglycosylase SLT" evidence="3">
    <location>
        <begin position="249"/>
        <end position="282"/>
    </location>
</feature>
<feature type="domain" description="Transglycosylase SLT" evidence="3">
    <location>
        <begin position="24"/>
        <end position="231"/>
    </location>
</feature>
<evidence type="ECO:0000256" key="2">
    <source>
        <dbReference type="SAM" id="SignalP"/>
    </source>
</evidence>
<feature type="chain" id="PRO_5040825086" evidence="2">
    <location>
        <begin position="20"/>
        <end position="291"/>
    </location>
</feature>
<keyword evidence="5" id="KW-1185">Reference proteome</keyword>
<keyword evidence="2" id="KW-0732">Signal</keyword>
<dbReference type="RefSeq" id="WP_160898658.1">
    <property type="nucleotide sequence ID" value="NZ_WMEX01000003.1"/>
</dbReference>